<dbReference type="Proteomes" id="UP001144471">
    <property type="component" value="Unassembled WGS sequence"/>
</dbReference>
<dbReference type="RefSeq" id="WP_281834798.1">
    <property type="nucleotide sequence ID" value="NZ_BSDY01000006.1"/>
</dbReference>
<evidence type="ECO:0000313" key="1">
    <source>
        <dbReference type="EMBL" id="GLI55963.1"/>
    </source>
</evidence>
<gene>
    <name evidence="1" type="ORF">PM10SUCC1_14770</name>
</gene>
<proteinExistence type="predicted"/>
<evidence type="ECO:0000313" key="2">
    <source>
        <dbReference type="Proteomes" id="UP001144471"/>
    </source>
</evidence>
<organism evidence="1 2">
    <name type="scientific">Propionigenium maris DSM 9537</name>
    <dbReference type="NCBI Taxonomy" id="1123000"/>
    <lineage>
        <taxon>Bacteria</taxon>
        <taxon>Fusobacteriati</taxon>
        <taxon>Fusobacteriota</taxon>
        <taxon>Fusobacteriia</taxon>
        <taxon>Fusobacteriales</taxon>
        <taxon>Fusobacteriaceae</taxon>
        <taxon>Propionigenium</taxon>
    </lineage>
</organism>
<name>A0A9W6GKG4_9FUSO</name>
<accession>A0A9W6GKG4</accession>
<keyword evidence="2" id="KW-1185">Reference proteome</keyword>
<reference evidence="1" key="1">
    <citation type="submission" date="2022-12" db="EMBL/GenBank/DDBJ databases">
        <title>Reference genome sequencing for broad-spectrum identification of bacterial and archaeal isolates by mass spectrometry.</title>
        <authorList>
            <person name="Sekiguchi Y."/>
            <person name="Tourlousse D.M."/>
        </authorList>
    </citation>
    <scope>NUCLEOTIDE SEQUENCE</scope>
    <source>
        <strain evidence="1">10succ1</strain>
    </source>
</reference>
<comment type="caution">
    <text evidence="1">The sequence shown here is derived from an EMBL/GenBank/DDBJ whole genome shotgun (WGS) entry which is preliminary data.</text>
</comment>
<sequence>MEKREVTEKLKQKLDKYGDNDGEFTLVDGVVILCKVAMFIFGKKI</sequence>
<protein>
    <submittedName>
        <fullName evidence="1">Uncharacterized protein</fullName>
    </submittedName>
</protein>
<dbReference type="AlphaFoldDB" id="A0A9W6GKG4"/>
<dbReference type="EMBL" id="BSDY01000006">
    <property type="protein sequence ID" value="GLI55963.1"/>
    <property type="molecule type" value="Genomic_DNA"/>
</dbReference>